<evidence type="ECO:0000313" key="1">
    <source>
        <dbReference type="EMBL" id="EHD04765.1"/>
    </source>
</evidence>
<dbReference type="EMBL" id="AFCX01000524">
    <property type="protein sequence ID" value="EHD04765.1"/>
    <property type="molecule type" value="Genomic_DNA"/>
</dbReference>
<protein>
    <recommendedName>
        <fullName evidence="3">Type VI secretion system protein TssA</fullName>
    </recommendedName>
</protein>
<feature type="non-terminal residue" evidence="1">
    <location>
        <position position="1"/>
    </location>
</feature>
<dbReference type="PANTHER" id="PTHR37024">
    <property type="entry name" value="TYPE VI SECRETION SYSTEM DUF2094 AND IMPA-RELATED DOMAIN PROTEIN"/>
    <property type="match status" value="1"/>
</dbReference>
<proteinExistence type="predicted"/>
<evidence type="ECO:0008006" key="3">
    <source>
        <dbReference type="Google" id="ProtNLM"/>
    </source>
</evidence>
<dbReference type="NCBIfam" id="TIGR03362">
    <property type="entry name" value="VI_chp_7"/>
    <property type="match status" value="1"/>
</dbReference>
<sequence>CQVGATEAGAGDVTRASVPTAVPVPVATVPAPVVTIDSHDDKAWRDTLLKVAAILCERQPSSPQGYRLRRHALWQNITSAPQAESDGRTPLAAVSADMVADYQARLTRADMTLWQQVEQSLLLAPYWLDGHHLSAQIAQQLGHDDVAQAVLDEIRRFVARLPALASLLFNDRSPFISDATRQWLADEPQKLAVAIATDDMTQQVWLCWQEQGLEAALVLAERLPGDTPRAQFYRQYLTAQLQEAAGMTQLAQYHYRMLFKTGLHTMLSDWEPALLEQLETKLATETASE</sequence>
<dbReference type="PATRIC" id="fig|913086.3.peg.1273"/>
<gene>
    <name evidence="1" type="ORF">LTSEWAN_1618</name>
</gene>
<dbReference type="InterPro" id="IPR017739">
    <property type="entry name" value="T6SS-assoc_VCA0119"/>
</dbReference>
<comment type="caution">
    <text evidence="1">The sequence shown here is derived from an EMBL/GenBank/DDBJ whole genome shotgun (WGS) entry which is preliminary data.</text>
</comment>
<organism evidence="1 2">
    <name type="scientific">Salmonella enterica subsp. enterica serovar Wandsworth str. A4-580</name>
    <dbReference type="NCBI Taxonomy" id="913086"/>
    <lineage>
        <taxon>Bacteria</taxon>
        <taxon>Pseudomonadati</taxon>
        <taxon>Pseudomonadota</taxon>
        <taxon>Gammaproteobacteria</taxon>
        <taxon>Enterobacterales</taxon>
        <taxon>Enterobacteriaceae</taxon>
        <taxon>Salmonella</taxon>
    </lineage>
</organism>
<reference evidence="1 2" key="1">
    <citation type="journal article" date="2011" name="BMC Genomics">
        <title>Genome sequencing reveals diversification of virulence factor content and possible host adaptation in distinct subpopulations of Salmonella enterica.</title>
        <authorList>
            <person name="den Bakker H.C."/>
            <person name="Moreno Switt A.I."/>
            <person name="Govoni G."/>
            <person name="Cummings C.A."/>
            <person name="Ranieri M.L."/>
            <person name="Degoricija L."/>
            <person name="Hoelzer K."/>
            <person name="Rodriguez-Rivera L.D."/>
            <person name="Brown S."/>
            <person name="Bolchacova E."/>
            <person name="Furtado M.R."/>
            <person name="Wiedmann M."/>
        </authorList>
    </citation>
    <scope>NUCLEOTIDE SEQUENCE [LARGE SCALE GENOMIC DNA]</scope>
    <source>
        <strain evidence="1 2">A4-580</strain>
    </source>
</reference>
<name>G5S9G7_SALET</name>
<dbReference type="Proteomes" id="UP000003536">
    <property type="component" value="Unassembled WGS sequence"/>
</dbReference>
<dbReference type="PANTHER" id="PTHR37024:SF3">
    <property type="entry name" value="TYPE VI SECRETION SYSTEM PROTEIN TSSA"/>
    <property type="match status" value="1"/>
</dbReference>
<dbReference type="Pfam" id="PF16989">
    <property type="entry name" value="T6SS_VasJ"/>
    <property type="match status" value="1"/>
</dbReference>
<dbReference type="AlphaFoldDB" id="G5S9G7"/>
<accession>G5S9G7</accession>
<evidence type="ECO:0000313" key="2">
    <source>
        <dbReference type="Proteomes" id="UP000003536"/>
    </source>
</evidence>